<feature type="compositionally biased region" description="Basic and acidic residues" evidence="12">
    <location>
        <begin position="219"/>
        <end position="229"/>
    </location>
</feature>
<feature type="domain" description="Cytidyltransferase-like" evidence="13">
    <location>
        <begin position="566"/>
        <end position="693"/>
    </location>
</feature>
<evidence type="ECO:0000313" key="14">
    <source>
        <dbReference type="EMBL" id="PFH34025.1"/>
    </source>
</evidence>
<keyword evidence="5" id="KW-0548">Nucleotidyltransferase</keyword>
<feature type="region of interest" description="Disordered" evidence="12">
    <location>
        <begin position="985"/>
        <end position="1011"/>
    </location>
</feature>
<dbReference type="GeneID" id="40312103"/>
<feature type="compositionally biased region" description="Basic and acidic residues" evidence="12">
    <location>
        <begin position="316"/>
        <end position="325"/>
    </location>
</feature>
<feature type="domain" description="Cytidyltransferase-like" evidence="13">
    <location>
        <begin position="883"/>
        <end position="975"/>
    </location>
</feature>
<dbReference type="AlphaFoldDB" id="A0A2A9M7Q2"/>
<evidence type="ECO:0000256" key="2">
    <source>
        <dbReference type="ARBA" id="ARBA00010101"/>
    </source>
</evidence>
<dbReference type="STRING" id="94643.A0A2A9M7Q2"/>
<dbReference type="GO" id="GO:0004306">
    <property type="term" value="F:ethanolamine-phosphate cytidylyltransferase activity"/>
    <property type="evidence" value="ECO:0007669"/>
    <property type="project" value="UniProtKB-EC"/>
</dbReference>
<evidence type="ECO:0000256" key="11">
    <source>
        <dbReference type="ARBA" id="ARBA00031473"/>
    </source>
</evidence>
<feature type="compositionally biased region" description="Basic and acidic residues" evidence="12">
    <location>
        <begin position="175"/>
        <end position="186"/>
    </location>
</feature>
<dbReference type="NCBIfam" id="TIGR00125">
    <property type="entry name" value="cyt_tran_rel"/>
    <property type="match status" value="2"/>
</dbReference>
<feature type="compositionally biased region" description="Low complexity" evidence="12">
    <location>
        <begin position="731"/>
        <end position="750"/>
    </location>
</feature>
<dbReference type="InterPro" id="IPR004821">
    <property type="entry name" value="Cyt_trans-like"/>
</dbReference>
<protein>
    <recommendedName>
        <fullName evidence="10">ethanolamine-phosphate cytidylyltransferase</fullName>
        <ecNumber evidence="10">2.7.7.14</ecNumber>
    </recommendedName>
    <alternativeName>
        <fullName evidence="11">CTP:phosphoethanolamine cytidylyltransferase</fullName>
    </alternativeName>
</protein>
<dbReference type="VEuPathDB" id="ToxoDB:BESB_071770"/>
<reference evidence="14 15" key="1">
    <citation type="submission" date="2017-09" db="EMBL/GenBank/DDBJ databases">
        <title>Genome sequencing of Besnoitia besnoiti strain Bb-Ger1.</title>
        <authorList>
            <person name="Schares G."/>
            <person name="Venepally P."/>
            <person name="Lorenzi H.A."/>
        </authorList>
    </citation>
    <scope>NUCLEOTIDE SEQUENCE [LARGE SCALE GENOMIC DNA]</scope>
    <source>
        <strain evidence="14 15">Bb-Ger1</strain>
    </source>
</reference>
<dbReference type="RefSeq" id="XP_029218034.1">
    <property type="nucleotide sequence ID" value="XM_029365550.1"/>
</dbReference>
<comment type="pathway">
    <text evidence="1">Lipid metabolism.</text>
</comment>
<feature type="compositionally biased region" description="Basic and acidic residues" evidence="12">
    <location>
        <begin position="721"/>
        <end position="730"/>
    </location>
</feature>
<dbReference type="KEGG" id="bbes:BESB_071770"/>
<evidence type="ECO:0000259" key="13">
    <source>
        <dbReference type="Pfam" id="PF01467"/>
    </source>
</evidence>
<feature type="region of interest" description="Disordered" evidence="12">
    <location>
        <begin position="783"/>
        <end position="852"/>
    </location>
</feature>
<keyword evidence="8" id="KW-1208">Phospholipid metabolism</keyword>
<name>A0A2A9M7Q2_BESBE</name>
<evidence type="ECO:0000256" key="12">
    <source>
        <dbReference type="SAM" id="MobiDB-lite"/>
    </source>
</evidence>
<feature type="region of interest" description="Disordered" evidence="12">
    <location>
        <begin position="166"/>
        <end position="417"/>
    </location>
</feature>
<keyword evidence="15" id="KW-1185">Reference proteome</keyword>
<feature type="region of interest" description="Disordered" evidence="12">
    <location>
        <begin position="1"/>
        <end position="26"/>
    </location>
</feature>
<dbReference type="SUPFAM" id="SSF52374">
    <property type="entry name" value="Nucleotidylyl transferase"/>
    <property type="match status" value="2"/>
</dbReference>
<gene>
    <name evidence="14" type="ORF">BESB_071770</name>
</gene>
<feature type="region of interest" description="Disordered" evidence="12">
    <location>
        <begin position="704"/>
        <end position="760"/>
    </location>
</feature>
<organism evidence="14 15">
    <name type="scientific">Besnoitia besnoiti</name>
    <name type="common">Apicomplexan protozoan</name>
    <dbReference type="NCBI Taxonomy" id="94643"/>
    <lineage>
        <taxon>Eukaryota</taxon>
        <taxon>Sar</taxon>
        <taxon>Alveolata</taxon>
        <taxon>Apicomplexa</taxon>
        <taxon>Conoidasida</taxon>
        <taxon>Coccidia</taxon>
        <taxon>Eucoccidiorida</taxon>
        <taxon>Eimeriorina</taxon>
        <taxon>Sarcocystidae</taxon>
        <taxon>Besnoitia</taxon>
    </lineage>
</organism>
<feature type="compositionally biased region" description="Basic and acidic residues" evidence="12">
    <location>
        <begin position="789"/>
        <end position="829"/>
    </location>
</feature>
<evidence type="ECO:0000256" key="9">
    <source>
        <dbReference type="ARBA" id="ARBA00024191"/>
    </source>
</evidence>
<keyword evidence="7" id="KW-0594">Phospholipid biosynthesis</keyword>
<accession>A0A2A9M7Q2</accession>
<dbReference type="UniPathway" id="UPA00558">
    <property type="reaction ID" value="UER00742"/>
</dbReference>
<comment type="pathway">
    <text evidence="9">Phospholipid metabolism; phosphatidylethanolamine biosynthesis; phosphatidylethanolamine from ethanolamine: step 2/3.</text>
</comment>
<dbReference type="Pfam" id="PF01467">
    <property type="entry name" value="CTP_transf_like"/>
    <property type="match status" value="2"/>
</dbReference>
<keyword evidence="3" id="KW-0444">Lipid biosynthesis</keyword>
<dbReference type="GO" id="GO:0005737">
    <property type="term" value="C:cytoplasm"/>
    <property type="evidence" value="ECO:0007669"/>
    <property type="project" value="TreeGrafter"/>
</dbReference>
<dbReference type="CDD" id="cd02173">
    <property type="entry name" value="ECT"/>
    <property type="match status" value="1"/>
</dbReference>
<dbReference type="OrthoDB" id="40021at2759"/>
<dbReference type="PANTHER" id="PTHR45780:SF2">
    <property type="entry name" value="ETHANOLAMINE-PHOSPHATE CYTIDYLYLTRANSFERASE"/>
    <property type="match status" value="1"/>
</dbReference>
<dbReference type="Gene3D" id="3.40.50.620">
    <property type="entry name" value="HUPs"/>
    <property type="match status" value="2"/>
</dbReference>
<evidence type="ECO:0000313" key="15">
    <source>
        <dbReference type="Proteomes" id="UP000224006"/>
    </source>
</evidence>
<feature type="compositionally biased region" description="Polar residues" evidence="12">
    <location>
        <begin position="291"/>
        <end position="307"/>
    </location>
</feature>
<comment type="similarity">
    <text evidence="2">Belongs to the cytidylyltransferase family.</text>
</comment>
<dbReference type="InterPro" id="IPR014729">
    <property type="entry name" value="Rossmann-like_a/b/a_fold"/>
</dbReference>
<dbReference type="Proteomes" id="UP000224006">
    <property type="component" value="Unassembled WGS sequence"/>
</dbReference>
<feature type="region of interest" description="Disordered" evidence="12">
    <location>
        <begin position="93"/>
        <end position="118"/>
    </location>
</feature>
<dbReference type="InterPro" id="IPR041723">
    <property type="entry name" value="CCT"/>
</dbReference>
<evidence type="ECO:0000256" key="6">
    <source>
        <dbReference type="ARBA" id="ARBA00023098"/>
    </source>
</evidence>
<proteinExistence type="inferred from homology"/>
<feature type="compositionally biased region" description="Basic and acidic residues" evidence="12">
    <location>
        <begin position="376"/>
        <end position="392"/>
    </location>
</feature>
<evidence type="ECO:0000256" key="1">
    <source>
        <dbReference type="ARBA" id="ARBA00005189"/>
    </source>
</evidence>
<sequence length="1095" mass="115790">MAAVAPAPGLPGPDVPGALAPPSDSWTPSPLPSSSYLHKLIFLYLRINADEALSTQLQHWRASCSGRASFSSFPSPSLSSPSFAGSCASSGEASSASPCYACEGDSCSSPRGEARAEKKEDGSQSKCSCCVCCCLRDPKATAEADAEFSALRAHLLQFIAHGEASVSSAQTSVGERNREGEDDKSFPRTASHSALAEAGRKEGLRHGAGGADAASGEGSGKKRADDRQVADGLLGRRGQQLVAQDGRTDSFVAHAARDSQEEGSAAGVCTPATSGVRGEKQKGDVCGQEFGAQQTDVLRKASASSPRGSWKASGDFGRDESEDVKTVSSLSPTQDEESSGCTPRRARKAYSAAETEDSGSAPGDSTTEEGNTEGDFAVRRGDQATDGQDRVVEGAGASQAVRRPDACGLAEGAESRQESAEKKSLWLGALAGPPHSLSSSWPSRSPVVSCVETVPVHHWSALPPVLPAPAPRPRFSAPPSSFSSLASVARAVAAASLPGTEGESGGAVPAASLALQAASVHPSALPAAAWVVSPPTELAPQPALTSVASFAAPAGATSGALPSRIYVDGVFDLLHSGHFNALRQARQLGGTLVVGVCSDEATFAAKKCRPIYTETERAEIVRGCKWVDEVIVGTPYEVSVEMLDRLNCGFAAHGDDWVVGADGTDAYAGPRQAGRMKLFKRTEGISTSTIVARLLQATANVENRRRRARVAAEGNAPAPRDPADAARRADGTAADEAAKGPSAAAAPGAANTHSVTHPTPVKRFARDALREQKESMLGCWCASKKKREKRDEGKAEGASEGEGGRRRAGRRDDPEREGERRARRGEDKSRAKKCCAGGFRGCPRRRPRMPQDPEERRMLMSTKRLLQFIGQPKRPKKGGKIIYVDGSFDVFHVGHLRILEKARQLGDYLIVGIHDDETVSRVKGPGFPVLNLHERALNVLAMRVVDEVIIGAPWVIPHYMLKQFQIDVVVRGSRIDSFAYTPAGGASPPLEAGTGPTGAGAEGEAREEDTSLPEAAVAFSSGEEDDDSVDPYRVPKELGMYREVESSSSWTTRELVERILANRQMLLETIEKRCSKEANFWLEQDKAATAPMTEL</sequence>
<keyword evidence="4 14" id="KW-0808">Transferase</keyword>
<keyword evidence="6" id="KW-0443">Lipid metabolism</keyword>
<dbReference type="EC" id="2.7.7.14" evidence="10"/>
<dbReference type="InterPro" id="IPR044608">
    <property type="entry name" value="Ect1/PCYT2"/>
</dbReference>
<evidence type="ECO:0000256" key="5">
    <source>
        <dbReference type="ARBA" id="ARBA00022695"/>
    </source>
</evidence>
<evidence type="ECO:0000256" key="10">
    <source>
        <dbReference type="ARBA" id="ARBA00024221"/>
    </source>
</evidence>
<dbReference type="PANTHER" id="PTHR45780">
    <property type="entry name" value="ETHANOLAMINE-PHOSPHATE CYTIDYLYLTRANSFERASE"/>
    <property type="match status" value="1"/>
</dbReference>
<evidence type="ECO:0000256" key="8">
    <source>
        <dbReference type="ARBA" id="ARBA00023264"/>
    </source>
</evidence>
<evidence type="ECO:0000256" key="7">
    <source>
        <dbReference type="ARBA" id="ARBA00023209"/>
    </source>
</evidence>
<comment type="caution">
    <text evidence="14">The sequence shown here is derived from an EMBL/GenBank/DDBJ whole genome shotgun (WGS) entry which is preliminary data.</text>
</comment>
<dbReference type="EMBL" id="NWUJ01000007">
    <property type="protein sequence ID" value="PFH34025.1"/>
    <property type="molecule type" value="Genomic_DNA"/>
</dbReference>
<evidence type="ECO:0000256" key="4">
    <source>
        <dbReference type="ARBA" id="ARBA00022679"/>
    </source>
</evidence>
<evidence type="ECO:0000256" key="3">
    <source>
        <dbReference type="ARBA" id="ARBA00022516"/>
    </source>
</evidence>
<dbReference type="GO" id="GO:0006646">
    <property type="term" value="P:phosphatidylethanolamine biosynthetic process"/>
    <property type="evidence" value="ECO:0007669"/>
    <property type="project" value="UniProtKB-UniPathway"/>
</dbReference>
<dbReference type="CDD" id="cd02174">
    <property type="entry name" value="CCT"/>
    <property type="match status" value="1"/>
</dbReference>